<protein>
    <submittedName>
        <fullName evidence="2">Sporulation protein YpjB</fullName>
    </submittedName>
</protein>
<dbReference type="InterPro" id="IPR014231">
    <property type="entry name" value="Spore_YpjB"/>
</dbReference>
<dbReference type="EMBL" id="JAHZIK010000592">
    <property type="protein sequence ID" value="MBW7456493.1"/>
    <property type="molecule type" value="Genomic_DNA"/>
</dbReference>
<evidence type="ECO:0000313" key="2">
    <source>
        <dbReference type="EMBL" id="MBW7456493.1"/>
    </source>
</evidence>
<comment type="caution">
    <text evidence="2">The sequence shown here is derived from an EMBL/GenBank/DDBJ whole genome shotgun (WGS) entry which is preliminary data.</text>
</comment>
<organism evidence="2 3">
    <name type="scientific">Paenibacillus sepulcri</name>
    <dbReference type="NCBI Taxonomy" id="359917"/>
    <lineage>
        <taxon>Bacteria</taxon>
        <taxon>Bacillati</taxon>
        <taxon>Bacillota</taxon>
        <taxon>Bacilli</taxon>
        <taxon>Bacillales</taxon>
        <taxon>Paenibacillaceae</taxon>
        <taxon>Paenibacillus</taxon>
    </lineage>
</organism>
<name>A0ABS7C6H6_9BACL</name>
<evidence type="ECO:0000313" key="3">
    <source>
        <dbReference type="Proteomes" id="UP001519887"/>
    </source>
</evidence>
<keyword evidence="1" id="KW-0812">Transmembrane</keyword>
<sequence length="302" mass="33280">MKLSLSGLIVGIAAMLMVVGCSDKGPNQVQHVQAMTGLAGSLPASLESLEMLSEAFYTAANNGNRQLSYTLLSRIRQAAKSSEIRQLGSQTGWKSWDQSVNKVMEDLTYNRTSPEWINEAARMKLAVDVLINPTAPLWLQYEDVLQDDLRRVHLAWKSQGNDHALAALQQLETYSRHIDRIEMAALMQRPELLNTHLQSSLDYIRHMLEASRQASGGTPAVSTALASLEEAASSLFGIDEAEAAINQHLPVMPDDVGRAPVSEQLAVLYISAIVMGILAFAGWRRYAFEQKHGTAIPAKKRR</sequence>
<dbReference type="Pfam" id="PF09577">
    <property type="entry name" value="Spore_YpjB"/>
    <property type="match status" value="1"/>
</dbReference>
<feature type="transmembrane region" description="Helical" evidence="1">
    <location>
        <begin position="265"/>
        <end position="283"/>
    </location>
</feature>
<dbReference type="PROSITE" id="PS51257">
    <property type="entry name" value="PROKAR_LIPOPROTEIN"/>
    <property type="match status" value="1"/>
</dbReference>
<dbReference type="RefSeq" id="WP_210041372.1">
    <property type="nucleotide sequence ID" value="NZ_JBHLVU010000073.1"/>
</dbReference>
<keyword evidence="1" id="KW-1133">Transmembrane helix</keyword>
<keyword evidence="1" id="KW-0472">Membrane</keyword>
<gene>
    <name evidence="2" type="ORF">K0U00_20870</name>
</gene>
<keyword evidence="3" id="KW-1185">Reference proteome</keyword>
<evidence type="ECO:0000256" key="1">
    <source>
        <dbReference type="SAM" id="Phobius"/>
    </source>
</evidence>
<proteinExistence type="predicted"/>
<accession>A0ABS7C6H6</accession>
<reference evidence="2 3" key="1">
    <citation type="submission" date="2021-07" db="EMBL/GenBank/DDBJ databases">
        <title>Paenibacillus radiodurans sp. nov., isolated from the southeastern edge of Tengger Desert.</title>
        <authorList>
            <person name="Zhang G."/>
        </authorList>
    </citation>
    <scope>NUCLEOTIDE SEQUENCE [LARGE SCALE GENOMIC DNA]</scope>
    <source>
        <strain evidence="2 3">CCM 7311</strain>
    </source>
</reference>
<dbReference type="Proteomes" id="UP001519887">
    <property type="component" value="Unassembled WGS sequence"/>
</dbReference>